<dbReference type="EMBL" id="JBHSLA010000004">
    <property type="protein sequence ID" value="MFC5196021.1"/>
    <property type="molecule type" value="Genomic_DNA"/>
</dbReference>
<evidence type="ECO:0000313" key="3">
    <source>
        <dbReference type="EMBL" id="MFC5196021.1"/>
    </source>
</evidence>
<comment type="caution">
    <text evidence="3">The sequence shown here is derived from an EMBL/GenBank/DDBJ whole genome shotgun (WGS) entry which is preliminary data.</text>
</comment>
<accession>A0ABW0C8H7</accession>
<evidence type="ECO:0000259" key="2">
    <source>
        <dbReference type="Pfam" id="PF18962"/>
    </source>
</evidence>
<gene>
    <name evidence="3" type="ORF">ACFPH8_11820</name>
</gene>
<dbReference type="RefSeq" id="WP_376861236.1">
    <property type="nucleotide sequence ID" value="NZ_JBHSLA010000004.1"/>
</dbReference>
<protein>
    <submittedName>
        <fullName evidence="3">T9SS type A sorting domain-containing protein</fullName>
    </submittedName>
</protein>
<proteinExistence type="predicted"/>
<dbReference type="InterPro" id="IPR026444">
    <property type="entry name" value="Secre_tail"/>
</dbReference>
<evidence type="ECO:0000313" key="4">
    <source>
        <dbReference type="Proteomes" id="UP001596162"/>
    </source>
</evidence>
<evidence type="ECO:0000256" key="1">
    <source>
        <dbReference type="ARBA" id="ARBA00022729"/>
    </source>
</evidence>
<sequence>MKTISNINKQHVNISVSSISSGLYFIEISDSNQNISTKKLIID</sequence>
<dbReference type="Pfam" id="PF18962">
    <property type="entry name" value="Por_Secre_tail"/>
    <property type="match status" value="1"/>
</dbReference>
<dbReference type="Proteomes" id="UP001596162">
    <property type="component" value="Unassembled WGS sequence"/>
</dbReference>
<dbReference type="NCBIfam" id="TIGR04183">
    <property type="entry name" value="Por_Secre_tail"/>
    <property type="match status" value="1"/>
</dbReference>
<reference evidence="4" key="1">
    <citation type="journal article" date="2019" name="Int. J. Syst. Evol. Microbiol.">
        <title>The Global Catalogue of Microorganisms (GCM) 10K type strain sequencing project: providing services to taxonomists for standard genome sequencing and annotation.</title>
        <authorList>
            <consortium name="The Broad Institute Genomics Platform"/>
            <consortium name="The Broad Institute Genome Sequencing Center for Infectious Disease"/>
            <person name="Wu L."/>
            <person name="Ma J."/>
        </authorList>
    </citation>
    <scope>NUCLEOTIDE SEQUENCE [LARGE SCALE GENOMIC DNA]</scope>
    <source>
        <strain evidence="4">JCM 17978</strain>
    </source>
</reference>
<name>A0ABW0C8H7_9FLAO</name>
<organism evidence="3 4">
    <name type="scientific">Bizionia hallyeonensis</name>
    <dbReference type="NCBI Taxonomy" id="1123757"/>
    <lineage>
        <taxon>Bacteria</taxon>
        <taxon>Pseudomonadati</taxon>
        <taxon>Bacteroidota</taxon>
        <taxon>Flavobacteriia</taxon>
        <taxon>Flavobacteriales</taxon>
        <taxon>Flavobacteriaceae</taxon>
        <taxon>Bizionia</taxon>
    </lineage>
</organism>
<feature type="domain" description="Secretion system C-terminal sorting" evidence="2">
    <location>
        <begin position="5"/>
        <end position="42"/>
    </location>
</feature>
<keyword evidence="1" id="KW-0732">Signal</keyword>
<keyword evidence="4" id="KW-1185">Reference proteome</keyword>